<gene>
    <name evidence="2" type="ORF">BSL78_22662</name>
</gene>
<comment type="caution">
    <text evidence="2">The sequence shown here is derived from an EMBL/GenBank/DDBJ whole genome shotgun (WGS) entry which is preliminary data.</text>
</comment>
<dbReference type="AlphaFoldDB" id="A0A2G8JXL3"/>
<feature type="region of interest" description="Disordered" evidence="1">
    <location>
        <begin position="500"/>
        <end position="534"/>
    </location>
</feature>
<dbReference type="EMBL" id="MRZV01001116">
    <property type="protein sequence ID" value="PIK40482.1"/>
    <property type="molecule type" value="Genomic_DNA"/>
</dbReference>
<reference evidence="2 3" key="1">
    <citation type="journal article" date="2017" name="PLoS Biol.">
        <title>The sea cucumber genome provides insights into morphological evolution and visceral regeneration.</title>
        <authorList>
            <person name="Zhang X."/>
            <person name="Sun L."/>
            <person name="Yuan J."/>
            <person name="Sun Y."/>
            <person name="Gao Y."/>
            <person name="Zhang L."/>
            <person name="Li S."/>
            <person name="Dai H."/>
            <person name="Hamel J.F."/>
            <person name="Liu C."/>
            <person name="Yu Y."/>
            <person name="Liu S."/>
            <person name="Lin W."/>
            <person name="Guo K."/>
            <person name="Jin S."/>
            <person name="Xu P."/>
            <person name="Storey K.B."/>
            <person name="Huan P."/>
            <person name="Zhang T."/>
            <person name="Zhou Y."/>
            <person name="Zhang J."/>
            <person name="Lin C."/>
            <person name="Li X."/>
            <person name="Xing L."/>
            <person name="Huo D."/>
            <person name="Sun M."/>
            <person name="Wang L."/>
            <person name="Mercier A."/>
            <person name="Li F."/>
            <person name="Yang H."/>
            <person name="Xiang J."/>
        </authorList>
    </citation>
    <scope>NUCLEOTIDE SEQUENCE [LARGE SCALE GENOMIC DNA]</scope>
    <source>
        <strain evidence="2">Shaxun</strain>
        <tissue evidence="2">Muscle</tissue>
    </source>
</reference>
<dbReference type="Proteomes" id="UP000230750">
    <property type="component" value="Unassembled WGS sequence"/>
</dbReference>
<evidence type="ECO:0000313" key="2">
    <source>
        <dbReference type="EMBL" id="PIK40482.1"/>
    </source>
</evidence>
<name>A0A2G8JXL3_STIJA</name>
<organism evidence="2 3">
    <name type="scientific">Stichopus japonicus</name>
    <name type="common">Sea cucumber</name>
    <dbReference type="NCBI Taxonomy" id="307972"/>
    <lineage>
        <taxon>Eukaryota</taxon>
        <taxon>Metazoa</taxon>
        <taxon>Echinodermata</taxon>
        <taxon>Eleutherozoa</taxon>
        <taxon>Echinozoa</taxon>
        <taxon>Holothuroidea</taxon>
        <taxon>Aspidochirotacea</taxon>
        <taxon>Aspidochirotida</taxon>
        <taxon>Stichopodidae</taxon>
        <taxon>Apostichopus</taxon>
    </lineage>
</organism>
<sequence length="562" mass="65019">MFPSQLLRPYSSYTSSYVMILDNCRAAGNITFQTKKRKFVKMKLWIGCDKKNLCIGDVSLQNGASPCINGQVIEKIEPGIWAKVLALSWIYIDLGPSNLHWSTCNCDLEAAVKDMASRRCEDICPHSHSRYLRNDMPHDSDFDCLLEIAKKMYHKPGHQDVCMDVVRLLHVYVLPSVIFTRDLDIERVTAAMEEQILTILKLDKEMNTIAEERAQRKNPMLQWRRQITELLHKCLKCKHPRNPQKIIGCGEKFLKVFNKGLKRDLQYGYTELDRLNEEVELKKKEGKESSESKLMSVLQEISSIYQSRGYFVKLHLLPEKVSDFWLCNWRPLSLFTFAKVSLSILPTRCKISQRKKMRSYQVSRQGSYLTRRNRAASKKGLVKQHCTTLVTEVEGYMKTIEEFQTTIDEKLIELNHKKICAISVREALHRTRLELEKFEETAGLERDIRGISLSSDVFHEASLPKEWQTIQQLVTVAVREEPELQKLQQNFREEVSNLCEGRKKSASAQRPRSKVKQTKQRQSAPEQEWRGWGNDVLPGHEAVTTLEKSCSSVVMSLLKLYS</sequence>
<proteinExistence type="predicted"/>
<accession>A0A2G8JXL3</accession>
<evidence type="ECO:0000256" key="1">
    <source>
        <dbReference type="SAM" id="MobiDB-lite"/>
    </source>
</evidence>
<protein>
    <submittedName>
        <fullName evidence="2">Uncharacterized protein</fullName>
    </submittedName>
</protein>
<evidence type="ECO:0000313" key="3">
    <source>
        <dbReference type="Proteomes" id="UP000230750"/>
    </source>
</evidence>
<keyword evidence="3" id="KW-1185">Reference proteome</keyword>
<dbReference type="OrthoDB" id="10028873at2759"/>